<keyword evidence="5" id="KW-1185">Reference proteome</keyword>
<dbReference type="PANTHER" id="PTHR43130:SF3">
    <property type="entry name" value="HTH-TYPE TRANSCRIPTIONAL REGULATOR RV1931C"/>
    <property type="match status" value="1"/>
</dbReference>
<dbReference type="InterPro" id="IPR009057">
    <property type="entry name" value="Homeodomain-like_sf"/>
</dbReference>
<proteinExistence type="predicted"/>
<dbReference type="Proteomes" id="UP001058860">
    <property type="component" value="Chromosome"/>
</dbReference>
<keyword evidence="1" id="KW-0805">Transcription regulation</keyword>
<dbReference type="Gene3D" id="3.40.50.880">
    <property type="match status" value="1"/>
</dbReference>
<dbReference type="PANTHER" id="PTHR43130">
    <property type="entry name" value="ARAC-FAMILY TRANSCRIPTIONAL REGULATOR"/>
    <property type="match status" value="1"/>
</dbReference>
<sequence>MAARRVVVVTPDQVQPLDAIGPVEVFHTASLVRGRTPAYAIEVVTPGGGVVTTRSGLRLLADPLPQDTTTIDTLLIAGGEGTRAAARDDDLLAWVRTVAATARRTTSVCTGSFVLAATGLLDGRRATTHWMWCDLLQRSFPAVAVEPDPIYVRDGKLWTSAGVTAGMDLALALVEDDLGPEIALEVARRLVVFVKRPGGQAQFSAGLAAQAARRDPLRELQAWLVDHLDEDLSVAALAQRACLSERQFTRVFKAETGMTPATYVEALRVERARLLLHDGATVDEAARATGFRSAEVLRRAFHRRIGVAPSAYRERFHRAA</sequence>
<organism evidence="4 5">
    <name type="scientific">Svornostia abyssi</name>
    <dbReference type="NCBI Taxonomy" id="2898438"/>
    <lineage>
        <taxon>Bacteria</taxon>
        <taxon>Bacillati</taxon>
        <taxon>Actinomycetota</taxon>
        <taxon>Thermoleophilia</taxon>
        <taxon>Solirubrobacterales</taxon>
        <taxon>Baekduiaceae</taxon>
        <taxon>Svornostia</taxon>
    </lineage>
</organism>
<dbReference type="InterPro" id="IPR002818">
    <property type="entry name" value="DJ-1/PfpI"/>
</dbReference>
<dbReference type="InterPro" id="IPR052158">
    <property type="entry name" value="INH-QAR"/>
</dbReference>
<dbReference type="SUPFAM" id="SSF52317">
    <property type="entry name" value="Class I glutamine amidotransferase-like"/>
    <property type="match status" value="1"/>
</dbReference>
<dbReference type="RefSeq" id="WP_353864877.1">
    <property type="nucleotide sequence ID" value="NZ_CP088295.1"/>
</dbReference>
<dbReference type="Gene3D" id="1.10.10.60">
    <property type="entry name" value="Homeodomain-like"/>
    <property type="match status" value="1"/>
</dbReference>
<dbReference type="CDD" id="cd03137">
    <property type="entry name" value="GATase1_AraC_1"/>
    <property type="match status" value="1"/>
</dbReference>
<keyword evidence="2" id="KW-0804">Transcription</keyword>
<feature type="domain" description="HTH araC/xylS-type" evidence="3">
    <location>
        <begin position="231"/>
        <end position="313"/>
    </location>
</feature>
<evidence type="ECO:0000259" key="3">
    <source>
        <dbReference type="SMART" id="SM00342"/>
    </source>
</evidence>
<accession>A0ABY5PI86</accession>
<dbReference type="InterPro" id="IPR029062">
    <property type="entry name" value="Class_I_gatase-like"/>
</dbReference>
<dbReference type="SMART" id="SM00342">
    <property type="entry name" value="HTH_ARAC"/>
    <property type="match status" value="1"/>
</dbReference>
<dbReference type="EMBL" id="CP088295">
    <property type="protein sequence ID" value="UUY04389.1"/>
    <property type="molecule type" value="Genomic_DNA"/>
</dbReference>
<dbReference type="Pfam" id="PF01965">
    <property type="entry name" value="DJ-1_PfpI"/>
    <property type="match status" value="1"/>
</dbReference>
<name>A0ABY5PI86_9ACTN</name>
<dbReference type="SUPFAM" id="SSF46689">
    <property type="entry name" value="Homeodomain-like"/>
    <property type="match status" value="2"/>
</dbReference>
<evidence type="ECO:0000313" key="4">
    <source>
        <dbReference type="EMBL" id="UUY04389.1"/>
    </source>
</evidence>
<evidence type="ECO:0000256" key="2">
    <source>
        <dbReference type="ARBA" id="ARBA00023163"/>
    </source>
</evidence>
<dbReference type="InterPro" id="IPR018060">
    <property type="entry name" value="HTH_AraC"/>
</dbReference>
<reference evidence="5" key="1">
    <citation type="submission" date="2021-11" db="EMBL/GenBank/DDBJ databases">
        <title>Cultivation dependent microbiological survey of springs from the worlds oldest radium mine currently devoted to the extraction of radon-saturated water.</title>
        <authorList>
            <person name="Kapinusova G."/>
            <person name="Smrhova T."/>
            <person name="Strejcek M."/>
            <person name="Suman J."/>
            <person name="Jani K."/>
            <person name="Pajer P."/>
            <person name="Uhlik O."/>
        </authorList>
    </citation>
    <scope>NUCLEOTIDE SEQUENCE [LARGE SCALE GENOMIC DNA]</scope>
    <source>
        <strain evidence="5">J379</strain>
    </source>
</reference>
<protein>
    <submittedName>
        <fullName evidence="4">GlxA family transcriptional regulator</fullName>
    </submittedName>
</protein>
<evidence type="ECO:0000256" key="1">
    <source>
        <dbReference type="ARBA" id="ARBA00023015"/>
    </source>
</evidence>
<gene>
    <name evidence="4" type="ORF">LRS13_02335</name>
</gene>
<dbReference type="Pfam" id="PF12833">
    <property type="entry name" value="HTH_18"/>
    <property type="match status" value="1"/>
</dbReference>
<evidence type="ECO:0000313" key="5">
    <source>
        <dbReference type="Proteomes" id="UP001058860"/>
    </source>
</evidence>